<organism evidence="2 3">
    <name type="scientific">Paenibacillus ginsengarvi</name>
    <dbReference type="NCBI Taxonomy" id="400777"/>
    <lineage>
        <taxon>Bacteria</taxon>
        <taxon>Bacillati</taxon>
        <taxon>Bacillota</taxon>
        <taxon>Bacilli</taxon>
        <taxon>Bacillales</taxon>
        <taxon>Paenibacillaceae</taxon>
        <taxon>Paenibacillus</taxon>
    </lineage>
</organism>
<evidence type="ECO:0000313" key="3">
    <source>
        <dbReference type="Proteomes" id="UP000282311"/>
    </source>
</evidence>
<reference evidence="2 3" key="1">
    <citation type="journal article" date="2007" name="Int. J. Syst. Evol. Microbiol.">
        <title>Paenibacillus ginsengarvi sp. nov., isolated from soil from ginseng cultivation.</title>
        <authorList>
            <person name="Yoon M.H."/>
            <person name="Ten L.N."/>
            <person name="Im W.T."/>
        </authorList>
    </citation>
    <scope>NUCLEOTIDE SEQUENCE [LARGE SCALE GENOMIC DNA]</scope>
    <source>
        <strain evidence="2 3">KCTC 13059</strain>
    </source>
</reference>
<dbReference type="InterPro" id="IPR011256">
    <property type="entry name" value="Reg_factor_effector_dom_sf"/>
</dbReference>
<dbReference type="SUPFAM" id="SSF55136">
    <property type="entry name" value="Probable bacterial effector-binding domain"/>
    <property type="match status" value="1"/>
</dbReference>
<dbReference type="SMART" id="SM00871">
    <property type="entry name" value="AraC_E_bind"/>
    <property type="match status" value="1"/>
</dbReference>
<gene>
    <name evidence="2" type="ORF">D7M11_14865</name>
</gene>
<sequence>MSSQLIQKSFGIVGLRRSCTFKEYPVAVPAARAAFEAYKNELSGECNTELIVYAMSEEAVHPDRQERFAVGVMMMKPDRLPNGLEYIEIRDQWFAAVVYRGPIAGIGKGYSNIHEYIRARKGREDKTSFVVELYDRRFHPDAEESEMEIYVPVVMEL</sequence>
<dbReference type="OrthoDB" id="2593652at2"/>
<protein>
    <recommendedName>
        <fullName evidence="1">AraC effector-binding domain-containing protein</fullName>
    </recommendedName>
</protein>
<dbReference type="Proteomes" id="UP000282311">
    <property type="component" value="Unassembled WGS sequence"/>
</dbReference>
<dbReference type="RefSeq" id="WP_120748012.1">
    <property type="nucleotide sequence ID" value="NZ_RBAH01000009.1"/>
</dbReference>
<proteinExistence type="predicted"/>
<evidence type="ECO:0000259" key="1">
    <source>
        <dbReference type="SMART" id="SM00871"/>
    </source>
</evidence>
<keyword evidence="3" id="KW-1185">Reference proteome</keyword>
<dbReference type="InterPro" id="IPR010499">
    <property type="entry name" value="AraC_E-bd"/>
</dbReference>
<dbReference type="AlphaFoldDB" id="A0A3B0CJU6"/>
<dbReference type="Gene3D" id="3.20.80.10">
    <property type="entry name" value="Regulatory factor, effector binding domain"/>
    <property type="match status" value="1"/>
</dbReference>
<comment type="caution">
    <text evidence="2">The sequence shown here is derived from an EMBL/GenBank/DDBJ whole genome shotgun (WGS) entry which is preliminary data.</text>
</comment>
<feature type="domain" description="AraC effector-binding" evidence="1">
    <location>
        <begin position="1"/>
        <end position="154"/>
    </location>
</feature>
<dbReference type="InterPro" id="IPR029442">
    <property type="entry name" value="GyrI-like"/>
</dbReference>
<name>A0A3B0CJU6_9BACL</name>
<dbReference type="Pfam" id="PF06445">
    <property type="entry name" value="GyrI-like"/>
    <property type="match status" value="1"/>
</dbReference>
<accession>A0A3B0CJU6</accession>
<evidence type="ECO:0000313" key="2">
    <source>
        <dbReference type="EMBL" id="RKN84276.1"/>
    </source>
</evidence>
<dbReference type="EMBL" id="RBAH01000009">
    <property type="protein sequence ID" value="RKN84276.1"/>
    <property type="molecule type" value="Genomic_DNA"/>
</dbReference>